<name>A0A3D9R220_9BACL</name>
<comment type="caution">
    <text evidence="2">The sequence shown here is derived from an EMBL/GenBank/DDBJ whole genome shotgun (WGS) entry which is preliminary data.</text>
</comment>
<dbReference type="RefSeq" id="WP_116191791.1">
    <property type="nucleotide sequence ID" value="NZ_QTTN01000040.1"/>
</dbReference>
<organism evidence="2 3">
    <name type="scientific">Paenibacillus taihuensis</name>
    <dbReference type="NCBI Taxonomy" id="1156355"/>
    <lineage>
        <taxon>Bacteria</taxon>
        <taxon>Bacillati</taxon>
        <taxon>Bacillota</taxon>
        <taxon>Bacilli</taxon>
        <taxon>Bacillales</taxon>
        <taxon>Paenibacillaceae</taxon>
        <taxon>Paenibacillus</taxon>
    </lineage>
</organism>
<dbReference type="AlphaFoldDB" id="A0A3D9R220"/>
<gene>
    <name evidence="2" type="ORF">A8990_14058</name>
</gene>
<feature type="region of interest" description="Disordered" evidence="1">
    <location>
        <begin position="33"/>
        <end position="120"/>
    </location>
</feature>
<keyword evidence="3" id="KW-1185">Reference proteome</keyword>
<dbReference type="OrthoDB" id="2632051at2"/>
<evidence type="ECO:0000256" key="1">
    <source>
        <dbReference type="SAM" id="MobiDB-lite"/>
    </source>
</evidence>
<dbReference type="EMBL" id="QTTN01000040">
    <property type="protein sequence ID" value="REE68009.1"/>
    <property type="molecule type" value="Genomic_DNA"/>
</dbReference>
<dbReference type="Proteomes" id="UP000256304">
    <property type="component" value="Unassembled WGS sequence"/>
</dbReference>
<evidence type="ECO:0000313" key="3">
    <source>
        <dbReference type="Proteomes" id="UP000256304"/>
    </source>
</evidence>
<protein>
    <submittedName>
        <fullName evidence="2">Uncharacterized protein</fullName>
    </submittedName>
</protein>
<sequence>MKQKKWQKWKIGAVASLGIALLFQEVRTSQAFKDTYDEQAPQSSPSITDDARSPDSVMNDDDINGYFSDDDSSYDNNNDAGSGGFDDRFSDNQSSDDSGSFGGGEMSAPSTSRHSRTARS</sequence>
<feature type="compositionally biased region" description="Acidic residues" evidence="1">
    <location>
        <begin position="58"/>
        <end position="73"/>
    </location>
</feature>
<proteinExistence type="predicted"/>
<evidence type="ECO:0000313" key="2">
    <source>
        <dbReference type="EMBL" id="REE68009.1"/>
    </source>
</evidence>
<reference evidence="2 3" key="1">
    <citation type="submission" date="2018-08" db="EMBL/GenBank/DDBJ databases">
        <title>Genomic Encyclopedia of Type Strains, Phase III (KMG-III): the genomes of soil and plant-associated and newly described type strains.</title>
        <authorList>
            <person name="Whitman W."/>
        </authorList>
    </citation>
    <scope>NUCLEOTIDE SEQUENCE [LARGE SCALE GENOMIC DNA]</scope>
    <source>
        <strain evidence="2 3">CGMCC 1.10966</strain>
    </source>
</reference>
<accession>A0A3D9R220</accession>